<dbReference type="EMBL" id="JAAXOY010000504">
    <property type="protein sequence ID" value="NKY40928.1"/>
    <property type="molecule type" value="Genomic_DNA"/>
</dbReference>
<gene>
    <name evidence="1" type="ORF">HGA02_15755</name>
</gene>
<name>A0ABX1K2Z1_9CELL</name>
<protein>
    <submittedName>
        <fullName evidence="1">Uncharacterized protein</fullName>
    </submittedName>
</protein>
<evidence type="ECO:0000313" key="1">
    <source>
        <dbReference type="EMBL" id="NKY40928.1"/>
    </source>
</evidence>
<reference evidence="1 2" key="1">
    <citation type="submission" date="2020-04" db="EMBL/GenBank/DDBJ databases">
        <title>MicrobeNet Type strains.</title>
        <authorList>
            <person name="Nicholson A.C."/>
        </authorList>
    </citation>
    <scope>NUCLEOTIDE SEQUENCE [LARGE SCALE GENOMIC DNA]</scope>
    <source>
        <strain evidence="1 2">ATCC BAA-787</strain>
    </source>
</reference>
<proteinExistence type="predicted"/>
<dbReference type="Proteomes" id="UP000777774">
    <property type="component" value="Unassembled WGS sequence"/>
</dbReference>
<organism evidence="1 2">
    <name type="scientific">Cellulomonas septica</name>
    <dbReference type="NCBI Taxonomy" id="285080"/>
    <lineage>
        <taxon>Bacteria</taxon>
        <taxon>Bacillati</taxon>
        <taxon>Actinomycetota</taxon>
        <taxon>Actinomycetes</taxon>
        <taxon>Micrococcales</taxon>
        <taxon>Cellulomonadaceae</taxon>
        <taxon>Cellulomonas</taxon>
    </lineage>
</organism>
<keyword evidence="2" id="KW-1185">Reference proteome</keyword>
<sequence length="55" mass="5793">MSGQRDPFGSPDELTTHLSTIRGPLTTVFVTGDHSPKDDAAVTAAVRDWLLGPAS</sequence>
<accession>A0ABX1K2Z1</accession>
<evidence type="ECO:0000313" key="2">
    <source>
        <dbReference type="Proteomes" id="UP000777774"/>
    </source>
</evidence>
<comment type="caution">
    <text evidence="1">The sequence shown here is derived from an EMBL/GenBank/DDBJ whole genome shotgun (WGS) entry which is preliminary data.</text>
</comment>